<dbReference type="RefSeq" id="WP_182043389.1">
    <property type="nucleotide sequence ID" value="NZ_JACDZE010000002.1"/>
</dbReference>
<evidence type="ECO:0000313" key="2">
    <source>
        <dbReference type="Proteomes" id="UP000552241"/>
    </source>
</evidence>
<dbReference type="EMBL" id="JACDZE010000002">
    <property type="protein sequence ID" value="MBA5629778.1"/>
    <property type="molecule type" value="Genomic_DNA"/>
</dbReference>
<sequence>MKKLKWIFLLIPIISLNAQSNLDEEEIIIQNMCDYLNKNKLQNDSIRVENANVNYLYPYLEKQNESDINGIIDRIYYRYQKQCPEFMAILDKVDPLDTNEATYLNQPEKSVISSKGLREFINHENYYYLFNKEITNVEISNGEWVESFEDGTFSKTKLEWLNEHSFKLIFIESNNIMKNAYSRVGEEYYYEIIKKEENYFILQTPNNQNKYLQFKLYIK</sequence>
<evidence type="ECO:0000313" key="1">
    <source>
        <dbReference type="EMBL" id="MBA5629778.1"/>
    </source>
</evidence>
<keyword evidence="2" id="KW-1185">Reference proteome</keyword>
<proteinExistence type="predicted"/>
<protein>
    <submittedName>
        <fullName evidence="1">Uncharacterized protein</fullName>
    </submittedName>
</protein>
<gene>
    <name evidence="1" type="ORF">HU137_08355</name>
</gene>
<dbReference type="Proteomes" id="UP000552241">
    <property type="component" value="Unassembled WGS sequence"/>
</dbReference>
<comment type="caution">
    <text evidence="1">The sequence shown here is derived from an EMBL/GenBank/DDBJ whole genome shotgun (WGS) entry which is preliminary data.</text>
</comment>
<dbReference type="AlphaFoldDB" id="A0A838ZKK0"/>
<reference evidence="1 2" key="1">
    <citation type="submission" date="2020-07" db="EMBL/GenBank/DDBJ databases">
        <title>Moheibacter lacus sp. nov., a member of the family Flavobacteriaceae isolated from freshwater lake sediment.</title>
        <authorList>
            <person name="Liu Y."/>
        </authorList>
    </citation>
    <scope>NUCLEOTIDE SEQUENCE [LARGE SCALE GENOMIC DNA]</scope>
    <source>
        <strain evidence="1 2">BDHS18</strain>
    </source>
</reference>
<organism evidence="1 2">
    <name type="scientific">Moheibacter lacus</name>
    <dbReference type="NCBI Taxonomy" id="2745851"/>
    <lineage>
        <taxon>Bacteria</taxon>
        <taxon>Pseudomonadati</taxon>
        <taxon>Bacteroidota</taxon>
        <taxon>Flavobacteriia</taxon>
        <taxon>Flavobacteriales</taxon>
        <taxon>Weeksellaceae</taxon>
        <taxon>Moheibacter</taxon>
    </lineage>
</organism>
<accession>A0A838ZKK0</accession>
<name>A0A838ZKK0_9FLAO</name>